<keyword evidence="2" id="KW-1185">Reference proteome</keyword>
<name>A0A9N9IS52_9GLOM</name>
<accession>A0A9N9IS52</accession>
<comment type="caution">
    <text evidence="1">The sequence shown here is derived from an EMBL/GenBank/DDBJ whole genome shotgun (WGS) entry which is preliminary data.</text>
</comment>
<evidence type="ECO:0000313" key="2">
    <source>
        <dbReference type="Proteomes" id="UP000789405"/>
    </source>
</evidence>
<organism evidence="1 2">
    <name type="scientific">Dentiscutata erythropus</name>
    <dbReference type="NCBI Taxonomy" id="1348616"/>
    <lineage>
        <taxon>Eukaryota</taxon>
        <taxon>Fungi</taxon>
        <taxon>Fungi incertae sedis</taxon>
        <taxon>Mucoromycota</taxon>
        <taxon>Glomeromycotina</taxon>
        <taxon>Glomeromycetes</taxon>
        <taxon>Diversisporales</taxon>
        <taxon>Gigasporaceae</taxon>
        <taxon>Dentiscutata</taxon>
    </lineage>
</organism>
<dbReference type="Proteomes" id="UP000789405">
    <property type="component" value="Unassembled WGS sequence"/>
</dbReference>
<dbReference type="EMBL" id="CAJVPY010014633">
    <property type="protein sequence ID" value="CAG8747535.1"/>
    <property type="molecule type" value="Genomic_DNA"/>
</dbReference>
<proteinExistence type="predicted"/>
<gene>
    <name evidence="1" type="ORF">DERYTH_LOCUS16567</name>
</gene>
<dbReference type="AlphaFoldDB" id="A0A9N9IS52"/>
<dbReference type="OrthoDB" id="2427761at2759"/>
<sequence length="107" mass="12335">MPLNLDKKFEGWENGLDPEDFSLLSILKFRKKKDDFSFHRVVEHTLVSKFVSYVAENADENWRKVASILNKDGELKVRPVRFIIDTHIDTQSGEGIEKKLDAVKTTA</sequence>
<evidence type="ECO:0000313" key="1">
    <source>
        <dbReference type="EMBL" id="CAG8747535.1"/>
    </source>
</evidence>
<protein>
    <submittedName>
        <fullName evidence="1">18527_t:CDS:1</fullName>
    </submittedName>
</protein>
<reference evidence="1" key="1">
    <citation type="submission" date="2021-06" db="EMBL/GenBank/DDBJ databases">
        <authorList>
            <person name="Kallberg Y."/>
            <person name="Tangrot J."/>
            <person name="Rosling A."/>
        </authorList>
    </citation>
    <scope>NUCLEOTIDE SEQUENCE</scope>
    <source>
        <strain evidence="1">MA453B</strain>
    </source>
</reference>